<evidence type="ECO:0000313" key="2">
    <source>
        <dbReference type="Proteomes" id="UP000031166"/>
    </source>
</evidence>
<dbReference type="InterPro" id="IPR021388">
    <property type="entry name" value="DUF3024"/>
</dbReference>
<dbReference type="EMBL" id="JWSY01000062">
    <property type="protein sequence ID" value="KIC53474.1"/>
    <property type="molecule type" value="Genomic_DNA"/>
</dbReference>
<reference evidence="1 2" key="1">
    <citation type="submission" date="2014-12" db="EMBL/GenBank/DDBJ databases">
        <title>Genome sequencing of Brevundimonas nasdae TPW30.</title>
        <authorList>
            <person name="Tan P.W."/>
            <person name="Chan K.-G."/>
        </authorList>
    </citation>
    <scope>NUCLEOTIDE SEQUENCE [LARGE SCALE GENOMIC DNA]</scope>
    <source>
        <strain evidence="1 2">TPW30</strain>
    </source>
</reference>
<protein>
    <submittedName>
        <fullName evidence="1">Uncharacterized protein</fullName>
    </submittedName>
</protein>
<accession>A0A0B4BXW1</accession>
<dbReference type="Pfam" id="PF11225">
    <property type="entry name" value="DUF3024"/>
    <property type="match status" value="1"/>
</dbReference>
<name>A0A0B4BXW1_9CAUL</name>
<proteinExistence type="predicted"/>
<dbReference type="Proteomes" id="UP000031166">
    <property type="component" value="Unassembled WGS sequence"/>
</dbReference>
<dbReference type="STRING" id="172043.RM53_16535"/>
<organism evidence="1 2">
    <name type="scientific">Brevundimonas nasdae</name>
    <dbReference type="NCBI Taxonomy" id="172043"/>
    <lineage>
        <taxon>Bacteria</taxon>
        <taxon>Pseudomonadati</taxon>
        <taxon>Pseudomonadota</taxon>
        <taxon>Alphaproteobacteria</taxon>
        <taxon>Caulobacterales</taxon>
        <taxon>Caulobacteraceae</taxon>
        <taxon>Brevundimonas</taxon>
    </lineage>
</organism>
<evidence type="ECO:0000313" key="1">
    <source>
        <dbReference type="EMBL" id="KIC53474.1"/>
    </source>
</evidence>
<dbReference type="AlphaFoldDB" id="A0A0B4BXW1"/>
<sequence>MSGPSPTEKVHITSTCERFIEDILKPRFLPVVRPTEFNYPVNIQGKWHGARYRLIQRYRSGFADNLGYEFDAPFVRLDWLAPDSFNIQWHRHTGVWHCLYRSKTLRQALRLIETDGILQPN</sequence>
<gene>
    <name evidence="1" type="ORF">RM53_16535</name>
</gene>
<comment type="caution">
    <text evidence="1">The sequence shown here is derived from an EMBL/GenBank/DDBJ whole genome shotgun (WGS) entry which is preliminary data.</text>
</comment>